<dbReference type="PROSITE" id="PS51385">
    <property type="entry name" value="YJEF_N"/>
    <property type="match status" value="1"/>
</dbReference>
<dbReference type="EC" id="5.1.99.6" evidence="1"/>
<evidence type="ECO:0000313" key="4">
    <source>
        <dbReference type="Proteomes" id="UP000216524"/>
    </source>
</evidence>
<dbReference type="NCBIfam" id="TIGR00197">
    <property type="entry name" value="yjeF_nterm"/>
    <property type="match status" value="1"/>
</dbReference>
<dbReference type="Gene3D" id="3.40.50.10260">
    <property type="entry name" value="YjeF N-terminal domain"/>
    <property type="match status" value="1"/>
</dbReference>
<gene>
    <name evidence="1" type="primary">nnrE</name>
    <name evidence="3" type="ORF">CAL23_06985</name>
</gene>
<accession>A0ABX4FMF2</accession>
<dbReference type="InterPro" id="IPR004443">
    <property type="entry name" value="YjeF_N_dom"/>
</dbReference>
<feature type="binding site" evidence="1">
    <location>
        <position position="151"/>
    </location>
    <ligand>
        <name>K(+)</name>
        <dbReference type="ChEBI" id="CHEBI:29103"/>
    </ligand>
</feature>
<dbReference type="Pfam" id="PF03853">
    <property type="entry name" value="YjeF_N"/>
    <property type="match status" value="1"/>
</dbReference>
<comment type="cofactor">
    <cofactor evidence="1">
        <name>K(+)</name>
        <dbReference type="ChEBI" id="CHEBI:29103"/>
    </cofactor>
    <text evidence="1">Binds 1 potassium ion per subunit.</text>
</comment>
<comment type="similarity">
    <text evidence="1">Belongs to the NnrE/AIBP family.</text>
</comment>
<evidence type="ECO:0000259" key="2">
    <source>
        <dbReference type="PROSITE" id="PS51385"/>
    </source>
</evidence>
<comment type="caution">
    <text evidence="3">The sequence shown here is derived from an EMBL/GenBank/DDBJ whole genome shotgun (WGS) entry which is preliminary data.</text>
</comment>
<keyword evidence="4" id="KW-1185">Reference proteome</keyword>
<organism evidence="3 4">
    <name type="scientific">Bordetella genomosp. 6</name>
    <dbReference type="NCBI Taxonomy" id="463024"/>
    <lineage>
        <taxon>Bacteria</taxon>
        <taxon>Pseudomonadati</taxon>
        <taxon>Pseudomonadota</taxon>
        <taxon>Betaproteobacteria</taxon>
        <taxon>Burkholderiales</taxon>
        <taxon>Alcaligenaceae</taxon>
        <taxon>Bordetella</taxon>
    </lineage>
</organism>
<keyword evidence="1" id="KW-0479">Metal-binding</keyword>
<dbReference type="RefSeq" id="WP_068926753.1">
    <property type="nucleotide sequence ID" value="NZ_NEVV01000001.1"/>
</dbReference>
<dbReference type="HAMAP" id="MF_01966">
    <property type="entry name" value="NADHX_epimerase"/>
    <property type="match status" value="1"/>
</dbReference>
<sequence length="228" mass="23159">MDIDRVEQIRAVERLAHSRGLALMPRAGLAAADFVAARLPPGAPVLALAGPGNNGGDALVAATLLRARGYRVAVVMPAGAARLPDDARHAWQGWRAAGGQARADLPADAPALVIDGLFGIGLARPLDGAWQGLIDQVNAWRAPVLALDVPSGLSADSGQPLGDPPGRPVRATWTLSFIGVPAALRAPGAAAWCGEQHLSLLGLTPAFLAEAAGSRGQAAATAGRRSGP</sequence>
<comment type="function">
    <text evidence="1">Catalyzes the epimerization of the S- and R-forms of NAD(P)HX, a damaged form of NAD(P)H that is a result of enzymatic or heat-dependent hydration. This is a prerequisite for the S-specific NAD(P)H-hydrate dehydratase to allow the repair of both epimers of NAD(P)HX.</text>
</comment>
<feature type="binding site" evidence="1">
    <location>
        <position position="115"/>
    </location>
    <ligand>
        <name>K(+)</name>
        <dbReference type="ChEBI" id="CHEBI:29103"/>
    </ligand>
</feature>
<keyword evidence="1" id="KW-0520">NAD</keyword>
<keyword evidence="1" id="KW-0630">Potassium</keyword>
<evidence type="ECO:0000256" key="1">
    <source>
        <dbReference type="HAMAP-Rule" id="MF_01966"/>
    </source>
</evidence>
<feature type="binding site" evidence="1">
    <location>
        <position position="54"/>
    </location>
    <ligand>
        <name>K(+)</name>
        <dbReference type="ChEBI" id="CHEBI:29103"/>
    </ligand>
</feature>
<proteinExistence type="inferred from homology"/>
<name>A0ABX4FMF2_9BORD</name>
<dbReference type="Proteomes" id="UP000216524">
    <property type="component" value="Unassembled WGS sequence"/>
</dbReference>
<feature type="domain" description="YjeF N-terminal" evidence="2">
    <location>
        <begin position="9"/>
        <end position="209"/>
    </location>
</feature>
<comment type="catalytic activity">
    <reaction evidence="1">
        <text>(6R)-NADPHX = (6S)-NADPHX</text>
        <dbReference type="Rhea" id="RHEA:32227"/>
        <dbReference type="ChEBI" id="CHEBI:64076"/>
        <dbReference type="ChEBI" id="CHEBI:64077"/>
        <dbReference type="EC" id="5.1.99.6"/>
    </reaction>
</comment>
<reference evidence="3 4" key="1">
    <citation type="submission" date="2017-05" db="EMBL/GenBank/DDBJ databases">
        <title>Complete and WGS of Bordetella genogroups.</title>
        <authorList>
            <person name="Spilker T."/>
            <person name="Lipuma J."/>
        </authorList>
    </citation>
    <scope>NUCLEOTIDE SEQUENCE [LARGE SCALE GENOMIC DNA]</scope>
    <source>
        <strain evidence="3 4">AU3139</strain>
    </source>
</reference>
<protein>
    <recommendedName>
        <fullName evidence="1">NAD(P)H-hydrate epimerase</fullName>
        <ecNumber evidence="1">5.1.99.6</ecNumber>
    </recommendedName>
    <alternativeName>
        <fullName evidence="1">NAD(P)HX epimerase</fullName>
    </alternativeName>
</protein>
<feature type="binding site" evidence="1">
    <location>
        <position position="148"/>
    </location>
    <ligand>
        <name>(6S)-NADPHX</name>
        <dbReference type="ChEBI" id="CHEBI:64076"/>
    </ligand>
</feature>
<keyword evidence="1" id="KW-0521">NADP</keyword>
<feature type="binding site" evidence="1">
    <location>
        <begin position="119"/>
        <end position="125"/>
    </location>
    <ligand>
        <name>(6S)-NADPHX</name>
        <dbReference type="ChEBI" id="CHEBI:64076"/>
    </ligand>
</feature>
<dbReference type="EMBL" id="NEVV01000001">
    <property type="protein sequence ID" value="OZI81452.1"/>
    <property type="molecule type" value="Genomic_DNA"/>
</dbReference>
<dbReference type="InterPro" id="IPR036652">
    <property type="entry name" value="YjeF_N_dom_sf"/>
</dbReference>
<feature type="binding site" evidence="1">
    <location>
        <begin position="53"/>
        <end position="57"/>
    </location>
    <ligand>
        <name>(6S)-NADPHX</name>
        <dbReference type="ChEBI" id="CHEBI:64076"/>
    </ligand>
</feature>
<comment type="caution">
    <text evidence="1">Lacks conserved residue(s) required for the propagation of feature annotation.</text>
</comment>
<keyword evidence="1" id="KW-0547">Nucleotide-binding</keyword>
<evidence type="ECO:0000313" key="3">
    <source>
        <dbReference type="EMBL" id="OZI81452.1"/>
    </source>
</evidence>
<keyword evidence="1" id="KW-0413">Isomerase</keyword>
<dbReference type="SUPFAM" id="SSF64153">
    <property type="entry name" value="YjeF N-terminal domain-like"/>
    <property type="match status" value="1"/>
</dbReference>
<comment type="catalytic activity">
    <reaction evidence="1">
        <text>(6R)-NADHX = (6S)-NADHX</text>
        <dbReference type="Rhea" id="RHEA:32215"/>
        <dbReference type="ChEBI" id="CHEBI:64074"/>
        <dbReference type="ChEBI" id="CHEBI:64075"/>
        <dbReference type="EC" id="5.1.99.6"/>
    </reaction>
</comment>